<dbReference type="Proteomes" id="UP001168990">
    <property type="component" value="Unassembled WGS sequence"/>
</dbReference>
<accession>A0AA39F8C5</accession>
<comment type="caution">
    <text evidence="6">The sequence shown here is derived from an EMBL/GenBank/DDBJ whole genome shotgun (WGS) entry which is preliminary data.</text>
</comment>
<proteinExistence type="inferred from homology"/>
<reference evidence="6" key="2">
    <citation type="submission" date="2023-03" db="EMBL/GenBank/DDBJ databases">
        <authorList>
            <person name="Inwood S.N."/>
            <person name="Skelly J.G."/>
            <person name="Guhlin J."/>
            <person name="Harrop T.W.R."/>
            <person name="Goldson S.G."/>
            <person name="Dearden P.K."/>
        </authorList>
    </citation>
    <scope>NUCLEOTIDE SEQUENCE</scope>
    <source>
        <strain evidence="6">Irish</strain>
        <tissue evidence="6">Whole body</tissue>
    </source>
</reference>
<gene>
    <name evidence="6" type="ORF">PV328_003295</name>
</gene>
<evidence type="ECO:0000313" key="6">
    <source>
        <dbReference type="EMBL" id="KAK0164704.1"/>
    </source>
</evidence>
<keyword evidence="4" id="KW-0732">Signal</keyword>
<keyword evidence="7" id="KW-1185">Reference proteome</keyword>
<organism evidence="6 7">
    <name type="scientific">Microctonus aethiopoides</name>
    <dbReference type="NCBI Taxonomy" id="144406"/>
    <lineage>
        <taxon>Eukaryota</taxon>
        <taxon>Metazoa</taxon>
        <taxon>Ecdysozoa</taxon>
        <taxon>Arthropoda</taxon>
        <taxon>Hexapoda</taxon>
        <taxon>Insecta</taxon>
        <taxon>Pterygota</taxon>
        <taxon>Neoptera</taxon>
        <taxon>Endopterygota</taxon>
        <taxon>Hymenoptera</taxon>
        <taxon>Apocrita</taxon>
        <taxon>Ichneumonoidea</taxon>
        <taxon>Braconidae</taxon>
        <taxon>Euphorinae</taxon>
        <taxon>Microctonus</taxon>
    </lineage>
</organism>
<dbReference type="Pfam" id="PF02221">
    <property type="entry name" value="E1_DerP2_DerF2"/>
    <property type="match status" value="1"/>
</dbReference>
<dbReference type="GO" id="GO:0005576">
    <property type="term" value="C:extracellular region"/>
    <property type="evidence" value="ECO:0007669"/>
    <property type="project" value="UniProtKB-SubCell"/>
</dbReference>
<keyword evidence="3" id="KW-0964">Secreted</keyword>
<dbReference type="AlphaFoldDB" id="A0AA39F8C5"/>
<dbReference type="EMBL" id="JAQQBS010001422">
    <property type="protein sequence ID" value="KAK0164704.1"/>
    <property type="molecule type" value="Genomic_DNA"/>
</dbReference>
<comment type="subcellular location">
    <subcellularLocation>
        <location evidence="1">Secreted</location>
    </subcellularLocation>
</comment>
<evidence type="ECO:0000256" key="1">
    <source>
        <dbReference type="ARBA" id="ARBA00004613"/>
    </source>
</evidence>
<evidence type="ECO:0000256" key="3">
    <source>
        <dbReference type="ARBA" id="ARBA00022525"/>
    </source>
</evidence>
<protein>
    <recommendedName>
        <fullName evidence="5">MD-2-related lipid-recognition domain-containing protein</fullName>
    </recommendedName>
</protein>
<evidence type="ECO:0000313" key="7">
    <source>
        <dbReference type="Proteomes" id="UP001168990"/>
    </source>
</evidence>
<name>A0AA39F8C5_9HYME</name>
<dbReference type="InterPro" id="IPR003172">
    <property type="entry name" value="ML_dom"/>
</dbReference>
<dbReference type="FunFam" id="2.60.40.770:FF:000001">
    <property type="entry name" value="NPC intracellular cholesterol transporter 2"/>
    <property type="match status" value="1"/>
</dbReference>
<feature type="signal peptide" evidence="4">
    <location>
        <begin position="1"/>
        <end position="21"/>
    </location>
</feature>
<feature type="domain" description="MD-2-related lipid-recognition" evidence="5">
    <location>
        <begin position="24"/>
        <end position="156"/>
    </location>
</feature>
<dbReference type="InterPro" id="IPR014756">
    <property type="entry name" value="Ig_E-set"/>
</dbReference>
<feature type="chain" id="PRO_5041220808" description="MD-2-related lipid-recognition domain-containing protein" evidence="4">
    <location>
        <begin position="22"/>
        <end position="159"/>
    </location>
</feature>
<evidence type="ECO:0000259" key="5">
    <source>
        <dbReference type="SMART" id="SM00737"/>
    </source>
</evidence>
<dbReference type="SUPFAM" id="SSF81296">
    <property type="entry name" value="E set domains"/>
    <property type="match status" value="1"/>
</dbReference>
<comment type="similarity">
    <text evidence="2">Belongs to the NPC2 family.</text>
</comment>
<evidence type="ECO:0000256" key="4">
    <source>
        <dbReference type="SAM" id="SignalP"/>
    </source>
</evidence>
<dbReference type="SMART" id="SM00737">
    <property type="entry name" value="ML"/>
    <property type="match status" value="1"/>
</dbReference>
<dbReference type="Gene3D" id="2.60.40.770">
    <property type="match status" value="1"/>
</dbReference>
<reference evidence="6" key="1">
    <citation type="journal article" date="2023" name="bioRxiv">
        <title>Scaffold-level genome assemblies of two parasitoid biocontrol wasps reveal the parthenogenesis mechanism and an associated novel virus.</title>
        <authorList>
            <person name="Inwood S."/>
            <person name="Skelly J."/>
            <person name="Guhlin J."/>
            <person name="Harrop T."/>
            <person name="Goldson S."/>
            <person name="Dearden P."/>
        </authorList>
    </citation>
    <scope>NUCLEOTIDE SEQUENCE</scope>
    <source>
        <strain evidence="6">Irish</strain>
        <tissue evidence="6">Whole body</tissue>
    </source>
</reference>
<sequence length="159" mass="17775">MFKSTFFILATIFCLLILADATKYRDCQNVRSGVNDALKSLEISGCDKPPCKLRRGTQTTLRESFIPDRNIKQLKTSVKAILLGLPVPFIGVDNVDASKDIYTTDGQKADWPLLAGKEYHYINSFAVEKFYPTVAPIVHWSLVEGDDVVTCFLVNARIV</sequence>
<evidence type="ECO:0000256" key="2">
    <source>
        <dbReference type="ARBA" id="ARBA00006370"/>
    </source>
</evidence>